<keyword evidence="4" id="KW-1185">Reference proteome</keyword>
<dbReference type="OrthoDB" id="677174at2"/>
<dbReference type="PROSITE" id="PS51186">
    <property type="entry name" value="GNAT"/>
    <property type="match status" value="1"/>
</dbReference>
<evidence type="ECO:0000259" key="2">
    <source>
        <dbReference type="PROSITE" id="PS51186"/>
    </source>
</evidence>
<keyword evidence="1" id="KW-0472">Membrane</keyword>
<protein>
    <submittedName>
        <fullName evidence="3">YgjV family protein</fullName>
    </submittedName>
</protein>
<sequence length="207" mass="24624">MDNWLEWLGYLASLIVLISLLMSSIIKLRWISLIGSLLFSLYGFLIGALPVGLMNLCICFINIYFLFKIYNYKEYFKILPIKKRSLYYDYFLDFYKEEIDRFSESEFSIEESDVAFYILRNMVPAGIFMSTKLNDDTLKISLDFVVPEYRDFKIAKYVFDKNKEYFTDKGFYNLVSFSTNEQHIKYLLKMGFELDSIEGEKCYMKSL</sequence>
<evidence type="ECO:0000313" key="4">
    <source>
        <dbReference type="Proteomes" id="UP000677305"/>
    </source>
</evidence>
<keyword evidence="1" id="KW-0812">Transmembrane</keyword>
<reference evidence="3 4" key="1">
    <citation type="submission" date="2020-07" db="EMBL/GenBank/DDBJ databases">
        <title>Vallitalea guaymasensis genome.</title>
        <authorList>
            <person name="Postec A."/>
        </authorList>
    </citation>
    <scope>NUCLEOTIDE SEQUENCE [LARGE SCALE GENOMIC DNA]</scope>
    <source>
        <strain evidence="3 4">Ra1766G1</strain>
    </source>
</reference>
<name>A0A8J8SCT9_9FIRM</name>
<evidence type="ECO:0000313" key="3">
    <source>
        <dbReference type="EMBL" id="QUH29771.1"/>
    </source>
</evidence>
<organism evidence="3 4">
    <name type="scientific">Vallitalea guaymasensis</name>
    <dbReference type="NCBI Taxonomy" id="1185412"/>
    <lineage>
        <taxon>Bacteria</taxon>
        <taxon>Bacillati</taxon>
        <taxon>Bacillota</taxon>
        <taxon>Clostridia</taxon>
        <taxon>Lachnospirales</taxon>
        <taxon>Vallitaleaceae</taxon>
        <taxon>Vallitalea</taxon>
    </lineage>
</organism>
<feature type="domain" description="N-acetyltransferase" evidence="2">
    <location>
        <begin position="74"/>
        <end position="207"/>
    </location>
</feature>
<dbReference type="GO" id="GO:0016747">
    <property type="term" value="F:acyltransferase activity, transferring groups other than amino-acyl groups"/>
    <property type="evidence" value="ECO:0007669"/>
    <property type="project" value="InterPro"/>
</dbReference>
<dbReference type="Gene3D" id="3.40.630.30">
    <property type="match status" value="1"/>
</dbReference>
<dbReference type="KEGG" id="vgu:HYG85_12990"/>
<feature type="transmembrane region" description="Helical" evidence="1">
    <location>
        <begin position="38"/>
        <end position="67"/>
    </location>
</feature>
<keyword evidence="1" id="KW-1133">Transmembrane helix</keyword>
<dbReference type="AlphaFoldDB" id="A0A8J8SCT9"/>
<dbReference type="RefSeq" id="WP_113673362.1">
    <property type="nucleotide sequence ID" value="NZ_CP058561.1"/>
</dbReference>
<proteinExistence type="predicted"/>
<gene>
    <name evidence="3" type="ORF">HYG85_12990</name>
</gene>
<feature type="transmembrane region" description="Helical" evidence="1">
    <location>
        <begin position="7"/>
        <end position="26"/>
    </location>
</feature>
<evidence type="ECO:0000256" key="1">
    <source>
        <dbReference type="SAM" id="Phobius"/>
    </source>
</evidence>
<dbReference type="EMBL" id="CP058561">
    <property type="protein sequence ID" value="QUH29771.1"/>
    <property type="molecule type" value="Genomic_DNA"/>
</dbReference>
<dbReference type="Proteomes" id="UP000677305">
    <property type="component" value="Chromosome"/>
</dbReference>
<dbReference type="SUPFAM" id="SSF55729">
    <property type="entry name" value="Acyl-CoA N-acyltransferases (Nat)"/>
    <property type="match status" value="1"/>
</dbReference>
<dbReference type="InterPro" id="IPR000182">
    <property type="entry name" value="GNAT_dom"/>
</dbReference>
<accession>A0A8J8SCT9</accession>
<dbReference type="InterPro" id="IPR016181">
    <property type="entry name" value="Acyl_CoA_acyltransferase"/>
</dbReference>